<evidence type="ECO:0000256" key="4">
    <source>
        <dbReference type="ARBA" id="ARBA00052904"/>
    </source>
</evidence>
<organism evidence="7 8">
    <name type="scientific">Candidatus Cryptobacteroides avistercoris</name>
    <dbReference type="NCBI Taxonomy" id="2840758"/>
    <lineage>
        <taxon>Bacteria</taxon>
        <taxon>Pseudomonadati</taxon>
        <taxon>Bacteroidota</taxon>
        <taxon>Bacteroidia</taxon>
        <taxon>Bacteroidales</taxon>
        <taxon>Candidatus Cryptobacteroides</taxon>
    </lineage>
</organism>
<evidence type="ECO:0000256" key="2">
    <source>
        <dbReference type="ARBA" id="ARBA00022801"/>
    </source>
</evidence>
<evidence type="ECO:0000259" key="6">
    <source>
        <dbReference type="PROSITE" id="PS50263"/>
    </source>
</evidence>
<dbReference type="GO" id="GO:0050152">
    <property type="term" value="F:omega-amidase activity"/>
    <property type="evidence" value="ECO:0007669"/>
    <property type="project" value="UniProtKB-EC"/>
</dbReference>
<comment type="similarity">
    <text evidence="1">Belongs to the carbon-nitrogen hydrolase superfamily. NIT1/NIT2 family.</text>
</comment>
<accession>A0A9D9IWW4</accession>
<dbReference type="Pfam" id="PF00795">
    <property type="entry name" value="CN_hydrolase"/>
    <property type="match status" value="1"/>
</dbReference>
<comment type="caution">
    <text evidence="7">The sequence shown here is derived from an EMBL/GenBank/DDBJ whole genome shotgun (WGS) entry which is preliminary data.</text>
</comment>
<evidence type="ECO:0000313" key="7">
    <source>
        <dbReference type="EMBL" id="MBO8480419.1"/>
    </source>
</evidence>
<dbReference type="InterPro" id="IPR036526">
    <property type="entry name" value="C-N_Hydrolase_sf"/>
</dbReference>
<proteinExistence type="inferred from homology"/>
<dbReference type="GO" id="GO:0106008">
    <property type="term" value="F:2-oxoglutaramate amidase activity"/>
    <property type="evidence" value="ECO:0007669"/>
    <property type="project" value="TreeGrafter"/>
</dbReference>
<comment type="catalytic activity">
    <reaction evidence="4">
        <text>a monoamide of a dicarboxylate + H2O = a dicarboxylate + NH4(+)</text>
        <dbReference type="Rhea" id="RHEA:11716"/>
        <dbReference type="ChEBI" id="CHEBI:15377"/>
        <dbReference type="ChEBI" id="CHEBI:28938"/>
        <dbReference type="ChEBI" id="CHEBI:28965"/>
        <dbReference type="ChEBI" id="CHEBI:77450"/>
        <dbReference type="EC" id="3.5.1.3"/>
    </reaction>
</comment>
<evidence type="ECO:0000256" key="1">
    <source>
        <dbReference type="ARBA" id="ARBA00010613"/>
    </source>
</evidence>
<gene>
    <name evidence="7" type="ORF">IAB76_04845</name>
</gene>
<dbReference type="InterPro" id="IPR003010">
    <property type="entry name" value="C-N_Hydrolase"/>
</dbReference>
<dbReference type="Gene3D" id="3.60.110.10">
    <property type="entry name" value="Carbon-nitrogen hydrolase"/>
    <property type="match status" value="1"/>
</dbReference>
<dbReference type="Proteomes" id="UP000823769">
    <property type="component" value="Unassembled WGS sequence"/>
</dbReference>
<feature type="domain" description="CN hydrolase" evidence="6">
    <location>
        <begin position="1"/>
        <end position="233"/>
    </location>
</feature>
<keyword evidence="2" id="KW-0378">Hydrolase</keyword>
<dbReference type="EC" id="3.5.1.3" evidence="3"/>
<sequence>MNVCLIQQDIVWGDVRGNLEHLDSWLGSVPDAGLYLFPEMFTTGFATTPGAAVEQEPSAGLEWMKAFAAKRGAAVCGSIALRPGGSAKCVNRMYFVTPDGRAAVYDKHHLFGYGGEKLRFEAGDRRVVVEYGGVRFLLAVCYDLRFPVWLRNRGDYDVMLLVASWPRQRRNAWDVLARARAIENQCYVLAVNRVGSDPSCSYDGGTVVLDPLGEAVASVADGEEGWCCAGLDLEKLRELRNSFPVLLDADCFELR</sequence>
<dbReference type="PROSITE" id="PS01227">
    <property type="entry name" value="UPF0012"/>
    <property type="match status" value="1"/>
</dbReference>
<dbReference type="SUPFAM" id="SSF56317">
    <property type="entry name" value="Carbon-nitrogen hydrolase"/>
    <property type="match status" value="1"/>
</dbReference>
<evidence type="ECO:0000256" key="3">
    <source>
        <dbReference type="ARBA" id="ARBA00039118"/>
    </source>
</evidence>
<reference evidence="7" key="1">
    <citation type="submission" date="2020-10" db="EMBL/GenBank/DDBJ databases">
        <authorList>
            <person name="Gilroy R."/>
        </authorList>
    </citation>
    <scope>NUCLEOTIDE SEQUENCE</scope>
    <source>
        <strain evidence="7">B3-1481</strain>
    </source>
</reference>
<dbReference type="FunFam" id="3.60.110.10:FF:000004">
    <property type="entry name" value="Carbon-nitrogen hydrolase"/>
    <property type="match status" value="1"/>
</dbReference>
<reference evidence="7" key="2">
    <citation type="journal article" date="2021" name="PeerJ">
        <title>Extensive microbial diversity within the chicken gut microbiome revealed by metagenomics and culture.</title>
        <authorList>
            <person name="Gilroy R."/>
            <person name="Ravi A."/>
            <person name="Getino M."/>
            <person name="Pursley I."/>
            <person name="Horton D.L."/>
            <person name="Alikhan N.F."/>
            <person name="Baker D."/>
            <person name="Gharbi K."/>
            <person name="Hall N."/>
            <person name="Watson M."/>
            <person name="Adriaenssens E.M."/>
            <person name="Foster-Nyarko E."/>
            <person name="Jarju S."/>
            <person name="Secka A."/>
            <person name="Antonio M."/>
            <person name="Oren A."/>
            <person name="Chaudhuri R.R."/>
            <person name="La Ragione R."/>
            <person name="Hildebrand F."/>
            <person name="Pallen M.J."/>
        </authorList>
    </citation>
    <scope>NUCLEOTIDE SEQUENCE</scope>
    <source>
        <strain evidence="7">B3-1481</strain>
    </source>
</reference>
<name>A0A9D9IWW4_9BACT</name>
<dbReference type="PANTHER" id="PTHR47799">
    <property type="entry name" value="OMEGA-AMIDASE YAFV"/>
    <property type="match status" value="1"/>
</dbReference>
<dbReference type="EMBL" id="JADILW010000068">
    <property type="protein sequence ID" value="MBO8480419.1"/>
    <property type="molecule type" value="Genomic_DNA"/>
</dbReference>
<dbReference type="PROSITE" id="PS50263">
    <property type="entry name" value="CN_HYDROLASE"/>
    <property type="match status" value="1"/>
</dbReference>
<dbReference type="PANTHER" id="PTHR47799:SF1">
    <property type="entry name" value="OMEGA-AMIDASE YAFV"/>
    <property type="match status" value="1"/>
</dbReference>
<dbReference type="AlphaFoldDB" id="A0A9D9IWW4"/>
<evidence type="ECO:0000256" key="5">
    <source>
        <dbReference type="ARBA" id="ARBA00072139"/>
    </source>
</evidence>
<protein>
    <recommendedName>
        <fullName evidence="5">Omega-amidase YafV</fullName>
        <ecNumber evidence="3">3.5.1.3</ecNumber>
    </recommendedName>
</protein>
<dbReference type="InterPro" id="IPR052737">
    <property type="entry name" value="Omega-amidase_YafV"/>
</dbReference>
<evidence type="ECO:0000313" key="8">
    <source>
        <dbReference type="Proteomes" id="UP000823769"/>
    </source>
</evidence>
<dbReference type="InterPro" id="IPR001110">
    <property type="entry name" value="UPF0012_CS"/>
</dbReference>